<evidence type="ECO:0000256" key="8">
    <source>
        <dbReference type="ARBA" id="ARBA00022848"/>
    </source>
</evidence>
<evidence type="ECO:0000256" key="2">
    <source>
        <dbReference type="ARBA" id="ARBA00004174"/>
    </source>
</evidence>
<evidence type="ECO:0000256" key="12">
    <source>
        <dbReference type="ARBA" id="ARBA00023136"/>
    </source>
</evidence>
<dbReference type="InterPro" id="IPR001128">
    <property type="entry name" value="Cyt_P450"/>
</dbReference>
<keyword evidence="12" id="KW-0472">Membrane</keyword>
<evidence type="ECO:0000256" key="1">
    <source>
        <dbReference type="ARBA" id="ARBA00001971"/>
    </source>
</evidence>
<name>A0A8J2JGN8_9HEXA</name>
<evidence type="ECO:0008006" key="16">
    <source>
        <dbReference type="Google" id="ProtNLM"/>
    </source>
</evidence>
<evidence type="ECO:0000256" key="11">
    <source>
        <dbReference type="ARBA" id="ARBA00023033"/>
    </source>
</evidence>
<dbReference type="GO" id="GO:0005506">
    <property type="term" value="F:iron ion binding"/>
    <property type="evidence" value="ECO:0007669"/>
    <property type="project" value="InterPro"/>
</dbReference>
<evidence type="ECO:0000256" key="6">
    <source>
        <dbReference type="ARBA" id="ARBA00022723"/>
    </source>
</evidence>
<keyword evidence="6 13" id="KW-0479">Metal-binding</keyword>
<accession>A0A8J2JGN8</accession>
<evidence type="ECO:0000256" key="5">
    <source>
        <dbReference type="ARBA" id="ARBA00022617"/>
    </source>
</evidence>
<dbReference type="PANTHER" id="PTHR24292">
    <property type="entry name" value="CYTOCHROME P450"/>
    <property type="match status" value="1"/>
</dbReference>
<evidence type="ECO:0000256" key="4">
    <source>
        <dbReference type="ARBA" id="ARBA00010617"/>
    </source>
</evidence>
<dbReference type="InterPro" id="IPR017972">
    <property type="entry name" value="Cyt_P450_CS"/>
</dbReference>
<dbReference type="CDD" id="cd11056">
    <property type="entry name" value="CYP6-like"/>
    <property type="match status" value="1"/>
</dbReference>
<keyword evidence="11 13" id="KW-0503">Monooxygenase</keyword>
<keyword evidence="8" id="KW-0492">Microsome</keyword>
<keyword evidence="7" id="KW-0256">Endoplasmic reticulum</keyword>
<dbReference type="GO" id="GO:0005789">
    <property type="term" value="C:endoplasmic reticulum membrane"/>
    <property type="evidence" value="ECO:0007669"/>
    <property type="project" value="UniProtKB-SubCell"/>
</dbReference>
<dbReference type="PANTHER" id="PTHR24292:SF54">
    <property type="entry name" value="CYP9F3-RELATED"/>
    <property type="match status" value="1"/>
</dbReference>
<proteinExistence type="inferred from homology"/>
<comment type="cofactor">
    <cofactor evidence="1">
        <name>heme</name>
        <dbReference type="ChEBI" id="CHEBI:30413"/>
    </cofactor>
</comment>
<gene>
    <name evidence="14" type="ORF">AFUS01_LOCUS8669</name>
</gene>
<organism evidence="14 15">
    <name type="scientific">Allacma fusca</name>
    <dbReference type="NCBI Taxonomy" id="39272"/>
    <lineage>
        <taxon>Eukaryota</taxon>
        <taxon>Metazoa</taxon>
        <taxon>Ecdysozoa</taxon>
        <taxon>Arthropoda</taxon>
        <taxon>Hexapoda</taxon>
        <taxon>Collembola</taxon>
        <taxon>Symphypleona</taxon>
        <taxon>Sminthuridae</taxon>
        <taxon>Allacma</taxon>
    </lineage>
</organism>
<evidence type="ECO:0000256" key="10">
    <source>
        <dbReference type="ARBA" id="ARBA00023004"/>
    </source>
</evidence>
<dbReference type="GO" id="GO:0004497">
    <property type="term" value="F:monooxygenase activity"/>
    <property type="evidence" value="ECO:0007669"/>
    <property type="project" value="UniProtKB-KW"/>
</dbReference>
<keyword evidence="5 13" id="KW-0349">Heme</keyword>
<dbReference type="InterPro" id="IPR050476">
    <property type="entry name" value="Insect_CytP450_Detox"/>
</dbReference>
<dbReference type="AlphaFoldDB" id="A0A8J2JGN8"/>
<dbReference type="PROSITE" id="PS00086">
    <property type="entry name" value="CYTOCHROME_P450"/>
    <property type="match status" value="1"/>
</dbReference>
<dbReference type="Pfam" id="PF00067">
    <property type="entry name" value="p450"/>
    <property type="match status" value="1"/>
</dbReference>
<sequence length="520" mass="59771">MIITLTVLAGSLAIIVWAIQLFLNSNSNYWTQRGVTNAKTTSIISRFLAKDFTFIRTDVDMYKQLKEKRFGGYMELWKPALFIADLELAKRIYIKDFDHFVNRRSLEIEKQDPHFYLNLANQTGDKWKNLRSRMSPTFTTGRIRRMFNIFDLSAKKMVKHISQEVCTNNEIELRPILQDLAMDVIASAAFGIDTNLFEDRTSVFIKMGKDIQKTFAGKNVFKFFLLSMSPKLGEMLKIKITNDDADRFLSKVIVDSLKHREKTNEKRDDFLQLMIEARQGKLKAEDESQLDAYEKAAKLKDVPVDSDLVFDDDLIIAQSMLFFLGGFDTLDGLLSFVVYELGVNPDIQEKLYQEVKAAVDENGGEFSYDLINNLEYLDMVISETLRMYPTGVRIERKCNKAYTIPDTDVTVEKDTLVVMPVYAFHHDPEYYPDPEKFIPSRFTKENVSKRHPIAYQPFGHGPRNCIGNRFALSEAKVAVAQLILNFNLEPCKKTVIPIVLANQGQLKPEDDICMKVTPRT</sequence>
<comment type="subcellular location">
    <subcellularLocation>
        <location evidence="3">Endoplasmic reticulum membrane</location>
        <topology evidence="3">Peripheral membrane protein</topology>
    </subcellularLocation>
    <subcellularLocation>
        <location evidence="2">Microsome membrane</location>
        <topology evidence="2">Peripheral membrane protein</topology>
    </subcellularLocation>
</comment>
<dbReference type="FunFam" id="1.10.630.10:FF:000042">
    <property type="entry name" value="Cytochrome P450"/>
    <property type="match status" value="1"/>
</dbReference>
<evidence type="ECO:0000256" key="9">
    <source>
        <dbReference type="ARBA" id="ARBA00023002"/>
    </source>
</evidence>
<protein>
    <recommendedName>
        <fullName evidence="16">Cytochrome P450</fullName>
    </recommendedName>
</protein>
<dbReference type="GO" id="GO:0016705">
    <property type="term" value="F:oxidoreductase activity, acting on paired donors, with incorporation or reduction of molecular oxygen"/>
    <property type="evidence" value="ECO:0007669"/>
    <property type="project" value="InterPro"/>
</dbReference>
<keyword evidence="9 13" id="KW-0560">Oxidoreductase</keyword>
<comment type="caution">
    <text evidence="14">The sequence shown here is derived from an EMBL/GenBank/DDBJ whole genome shotgun (WGS) entry which is preliminary data.</text>
</comment>
<dbReference type="GO" id="GO:0020037">
    <property type="term" value="F:heme binding"/>
    <property type="evidence" value="ECO:0007669"/>
    <property type="project" value="InterPro"/>
</dbReference>
<evidence type="ECO:0000256" key="7">
    <source>
        <dbReference type="ARBA" id="ARBA00022824"/>
    </source>
</evidence>
<reference evidence="14" key="1">
    <citation type="submission" date="2021-06" db="EMBL/GenBank/DDBJ databases">
        <authorList>
            <person name="Hodson N. C."/>
            <person name="Mongue J. A."/>
            <person name="Jaron S. K."/>
        </authorList>
    </citation>
    <scope>NUCLEOTIDE SEQUENCE</scope>
</reference>
<evidence type="ECO:0000313" key="15">
    <source>
        <dbReference type="Proteomes" id="UP000708208"/>
    </source>
</evidence>
<comment type="similarity">
    <text evidence="4 13">Belongs to the cytochrome P450 family.</text>
</comment>
<evidence type="ECO:0000256" key="13">
    <source>
        <dbReference type="RuleBase" id="RU000461"/>
    </source>
</evidence>
<dbReference type="EMBL" id="CAJVCH010060593">
    <property type="protein sequence ID" value="CAG7719336.1"/>
    <property type="molecule type" value="Genomic_DNA"/>
</dbReference>
<evidence type="ECO:0000256" key="3">
    <source>
        <dbReference type="ARBA" id="ARBA00004406"/>
    </source>
</evidence>
<dbReference type="Proteomes" id="UP000708208">
    <property type="component" value="Unassembled WGS sequence"/>
</dbReference>
<dbReference type="OrthoDB" id="2789670at2759"/>
<keyword evidence="15" id="KW-1185">Reference proteome</keyword>
<keyword evidence="10 13" id="KW-0408">Iron</keyword>
<evidence type="ECO:0000313" key="14">
    <source>
        <dbReference type="EMBL" id="CAG7719336.1"/>
    </source>
</evidence>